<feature type="binding site" evidence="12">
    <location>
        <position position="242"/>
    </location>
    <ligand>
        <name>Zn(2+)</name>
        <dbReference type="ChEBI" id="CHEBI:29105"/>
    </ligand>
</feature>
<comment type="cofactor">
    <cofactor evidence="1 12">
        <name>Zn(2+)</name>
        <dbReference type="ChEBI" id="CHEBI:29105"/>
    </cofactor>
</comment>
<dbReference type="NCBIfam" id="TIGR00325">
    <property type="entry name" value="lpxC"/>
    <property type="match status" value="1"/>
</dbReference>
<dbReference type="GO" id="GO:0016020">
    <property type="term" value="C:membrane"/>
    <property type="evidence" value="ECO:0007669"/>
    <property type="project" value="GOC"/>
</dbReference>
<dbReference type="Gene3D" id="3.30.230.20">
    <property type="entry name" value="lpxc deacetylase, domain 1"/>
    <property type="match status" value="1"/>
</dbReference>
<comment type="pathway">
    <text evidence="3 12">Glycolipid biosynthesis; lipid IV(A) biosynthesis; lipid IV(A) from (3R)-3-hydroxytetradecanoyl-[acyl-carrier-protein] and UDP-N-acetyl-alpha-D-glucosamine: step 2/6.</text>
</comment>
<organism evidence="13 14">
    <name type="scientific">Shewanella mangrovi</name>
    <dbReference type="NCBI Taxonomy" id="1515746"/>
    <lineage>
        <taxon>Bacteria</taxon>
        <taxon>Pseudomonadati</taxon>
        <taxon>Pseudomonadota</taxon>
        <taxon>Gammaproteobacteria</taxon>
        <taxon>Alteromonadales</taxon>
        <taxon>Shewanellaceae</taxon>
        <taxon>Shewanella</taxon>
    </lineage>
</organism>
<evidence type="ECO:0000256" key="7">
    <source>
        <dbReference type="ARBA" id="ARBA00022723"/>
    </source>
</evidence>
<evidence type="ECO:0000256" key="12">
    <source>
        <dbReference type="HAMAP-Rule" id="MF_00388"/>
    </source>
</evidence>
<feature type="active site" description="Proton donor" evidence="12">
    <location>
        <position position="265"/>
    </location>
</feature>
<name>A0A094LMH4_9GAMM</name>
<sequence length="306" mass="33425">MIFQRTVENTVKATGVGLHSGNKVTLTIRPAPVNTGIVLMRTDLEPAVAIAAKADLVRETTMCTALVNNDGVRISTIEHLFAALAGLGIDNAVIEVDAPEIPIMDGSASPFVFLLQSAGIKEQAAAKKYLRIKQTVRVEDGDKWAELKPYKGFKVNFAIDFAHPEIARSQQQMVMDFSSSAFIKDISRARTFGFMRDIEYLRANNLALGGSMENAVVLDEYRVLNPDGLRYEDEFVKHKILDAFGDLYVAGHAIIGEFSAYKTGHALNNNLVRALLANADAWEVVSFDKEADAPVSFSMPASVVMA</sequence>
<keyword evidence="7 12" id="KW-0479">Metal-binding</keyword>
<keyword evidence="8 12" id="KW-0378">Hydrolase</keyword>
<evidence type="ECO:0000256" key="11">
    <source>
        <dbReference type="ARBA" id="ARBA00024535"/>
    </source>
</evidence>
<evidence type="ECO:0000256" key="4">
    <source>
        <dbReference type="ARBA" id="ARBA00012745"/>
    </source>
</evidence>
<keyword evidence="6 12" id="KW-0441">Lipid A biosynthesis</keyword>
<dbReference type="HAMAP" id="MF_00388">
    <property type="entry name" value="LpxC"/>
    <property type="match status" value="1"/>
</dbReference>
<dbReference type="SUPFAM" id="SSF54211">
    <property type="entry name" value="Ribosomal protein S5 domain 2-like"/>
    <property type="match status" value="2"/>
</dbReference>
<evidence type="ECO:0000256" key="9">
    <source>
        <dbReference type="ARBA" id="ARBA00022833"/>
    </source>
</evidence>
<dbReference type="eggNOG" id="COG0774">
    <property type="taxonomic scope" value="Bacteria"/>
</dbReference>
<feature type="binding site" evidence="12">
    <location>
        <position position="79"/>
    </location>
    <ligand>
        <name>Zn(2+)</name>
        <dbReference type="ChEBI" id="CHEBI:29105"/>
    </ligand>
</feature>
<evidence type="ECO:0000256" key="5">
    <source>
        <dbReference type="ARBA" id="ARBA00022516"/>
    </source>
</evidence>
<dbReference type="GO" id="GO:0103117">
    <property type="term" value="F:UDP-3-O-acyl-N-acetylglucosamine deacetylase activity"/>
    <property type="evidence" value="ECO:0007669"/>
    <property type="project" value="UniProtKB-UniRule"/>
</dbReference>
<evidence type="ECO:0000313" key="13">
    <source>
        <dbReference type="EMBL" id="KFZ36303.1"/>
    </source>
</evidence>
<comment type="catalytic activity">
    <reaction evidence="11 12">
        <text>a UDP-3-O-[(3R)-3-hydroxyacyl]-N-acetyl-alpha-D-glucosamine + H2O = a UDP-3-O-[(3R)-3-hydroxyacyl]-alpha-D-glucosamine + acetate</text>
        <dbReference type="Rhea" id="RHEA:67816"/>
        <dbReference type="ChEBI" id="CHEBI:15377"/>
        <dbReference type="ChEBI" id="CHEBI:30089"/>
        <dbReference type="ChEBI" id="CHEBI:137740"/>
        <dbReference type="ChEBI" id="CHEBI:173225"/>
        <dbReference type="EC" id="3.5.1.108"/>
    </reaction>
</comment>
<evidence type="ECO:0000256" key="2">
    <source>
        <dbReference type="ARBA" id="ARBA00002923"/>
    </source>
</evidence>
<dbReference type="InterPro" id="IPR004463">
    <property type="entry name" value="UDP-acyl_GlcNac_deAcase"/>
</dbReference>
<dbReference type="RefSeq" id="WP_037445156.1">
    <property type="nucleotide sequence ID" value="NZ_JPEO01000019.1"/>
</dbReference>
<evidence type="ECO:0000256" key="3">
    <source>
        <dbReference type="ARBA" id="ARBA00005002"/>
    </source>
</evidence>
<proteinExistence type="inferred from homology"/>
<comment type="similarity">
    <text evidence="12">Belongs to the LpxC family.</text>
</comment>
<keyword evidence="9 12" id="KW-0862">Zinc</keyword>
<dbReference type="GO" id="GO:0009245">
    <property type="term" value="P:lipid A biosynthetic process"/>
    <property type="evidence" value="ECO:0007669"/>
    <property type="project" value="UniProtKB-UniRule"/>
</dbReference>
<keyword evidence="5 12" id="KW-0444">Lipid biosynthesis</keyword>
<keyword evidence="14" id="KW-1185">Reference proteome</keyword>
<dbReference type="UniPathway" id="UPA00359">
    <property type="reaction ID" value="UER00478"/>
</dbReference>
<comment type="function">
    <text evidence="2 12">Catalyzes the hydrolysis of UDP-3-O-myristoyl-N-acetylglucosamine to form UDP-3-O-myristoylglucosamine and acetate, the committed step in lipid A biosynthesis.</text>
</comment>
<comment type="caution">
    <text evidence="13">The sequence shown here is derived from an EMBL/GenBank/DDBJ whole genome shotgun (WGS) entry which is preliminary data.</text>
</comment>
<evidence type="ECO:0000256" key="10">
    <source>
        <dbReference type="ARBA" id="ARBA00023098"/>
    </source>
</evidence>
<dbReference type="InterPro" id="IPR015870">
    <property type="entry name" value="UDP-acyl_N-AcGlcN_deAcase_N"/>
</dbReference>
<evidence type="ECO:0000256" key="6">
    <source>
        <dbReference type="ARBA" id="ARBA00022556"/>
    </source>
</evidence>
<evidence type="ECO:0000256" key="8">
    <source>
        <dbReference type="ARBA" id="ARBA00022801"/>
    </source>
</evidence>
<keyword evidence="10 12" id="KW-0443">Lipid metabolism</keyword>
<evidence type="ECO:0000256" key="1">
    <source>
        <dbReference type="ARBA" id="ARBA00001947"/>
    </source>
</evidence>
<dbReference type="OrthoDB" id="9802746at2"/>
<accession>A0A094LMH4</accession>
<dbReference type="InterPro" id="IPR020568">
    <property type="entry name" value="Ribosomal_Su5_D2-typ_SF"/>
</dbReference>
<dbReference type="AlphaFoldDB" id="A0A094LMH4"/>
<reference evidence="13 14" key="1">
    <citation type="submission" date="2014-06" db="EMBL/GenBank/DDBJ databases">
        <title>Shewanella sp. YQH10.</title>
        <authorList>
            <person name="Liu Y."/>
            <person name="Zeng R."/>
        </authorList>
    </citation>
    <scope>NUCLEOTIDE SEQUENCE [LARGE SCALE GENOMIC DNA]</scope>
    <source>
        <strain evidence="13 14">YQH10</strain>
    </source>
</reference>
<dbReference type="Proteomes" id="UP000029264">
    <property type="component" value="Unassembled WGS sequence"/>
</dbReference>
<gene>
    <name evidence="12 13" type="primary">lpxC</name>
    <name evidence="13" type="ORF">HR45_16725</name>
</gene>
<dbReference type="EMBL" id="JPEO01000019">
    <property type="protein sequence ID" value="KFZ36303.1"/>
    <property type="molecule type" value="Genomic_DNA"/>
</dbReference>
<dbReference type="GO" id="GO:0046872">
    <property type="term" value="F:metal ion binding"/>
    <property type="evidence" value="ECO:0007669"/>
    <property type="project" value="UniProtKB-KW"/>
</dbReference>
<dbReference type="STRING" id="1515746.HR45_16725"/>
<dbReference type="Pfam" id="PF03331">
    <property type="entry name" value="LpxC"/>
    <property type="match status" value="1"/>
</dbReference>
<dbReference type="Gene3D" id="3.30.1700.10">
    <property type="entry name" value="lpxc deacetylase, domain 2"/>
    <property type="match status" value="1"/>
</dbReference>
<dbReference type="PANTHER" id="PTHR33694">
    <property type="entry name" value="UDP-3-O-ACYL-N-ACETYLGLUCOSAMINE DEACETYLASE 1, MITOCHONDRIAL-RELATED"/>
    <property type="match status" value="1"/>
</dbReference>
<evidence type="ECO:0000313" key="14">
    <source>
        <dbReference type="Proteomes" id="UP000029264"/>
    </source>
</evidence>
<protein>
    <recommendedName>
        <fullName evidence="4 12">UDP-3-O-acyl-N-acetylglucosamine deacetylase</fullName>
        <shortName evidence="12">UDP-3-O-acyl-GlcNAc deacetylase</shortName>
        <ecNumber evidence="4 12">3.5.1.108</ecNumber>
    </recommendedName>
    <alternativeName>
        <fullName evidence="12">UDP-3-O-[R-3-hydroxymyristoyl]-N-acetylglucosamine deacetylase</fullName>
    </alternativeName>
</protein>
<dbReference type="EC" id="3.5.1.108" evidence="4 12"/>
<feature type="binding site" evidence="12">
    <location>
        <position position="238"/>
    </location>
    <ligand>
        <name>Zn(2+)</name>
        <dbReference type="ChEBI" id="CHEBI:29105"/>
    </ligand>
</feature>
<dbReference type="PANTHER" id="PTHR33694:SF1">
    <property type="entry name" value="UDP-3-O-ACYL-N-ACETYLGLUCOSAMINE DEACETYLASE 1, MITOCHONDRIAL-RELATED"/>
    <property type="match status" value="1"/>
</dbReference>
<dbReference type="InterPro" id="IPR011334">
    <property type="entry name" value="UDP-acyl_GlcNac_deAcase_C"/>
</dbReference>